<dbReference type="Gene3D" id="3.90.1150.10">
    <property type="entry name" value="Aspartate Aminotransferase, domain 1"/>
    <property type="match status" value="1"/>
</dbReference>
<dbReference type="InterPro" id="IPR015422">
    <property type="entry name" value="PyrdxlP-dep_Trfase_small"/>
</dbReference>
<reference evidence="10" key="2">
    <citation type="submission" date="2020-09" db="EMBL/GenBank/DDBJ databases">
        <authorList>
            <person name="Sun Q."/>
            <person name="Zhou Y."/>
        </authorList>
    </citation>
    <scope>NUCLEOTIDE SEQUENCE</scope>
    <source>
        <strain evidence="10">CGMCC 4.7306</strain>
    </source>
</reference>
<dbReference type="InterPro" id="IPR015421">
    <property type="entry name" value="PyrdxlP-dep_Trfase_major"/>
</dbReference>
<proteinExistence type="inferred from homology"/>
<dbReference type="Pfam" id="PF01053">
    <property type="entry name" value="Cys_Met_Meta_PP"/>
    <property type="match status" value="1"/>
</dbReference>
<evidence type="ECO:0000256" key="8">
    <source>
        <dbReference type="PIRSR" id="PIRSR001434-2"/>
    </source>
</evidence>
<keyword evidence="3 8" id="KW-0663">Pyridoxal phosphate</keyword>
<dbReference type="Proteomes" id="UP000613840">
    <property type="component" value="Unassembled WGS sequence"/>
</dbReference>
<dbReference type="GO" id="GO:0003962">
    <property type="term" value="F:cystathionine gamma-synthase activity"/>
    <property type="evidence" value="ECO:0007669"/>
    <property type="project" value="TreeGrafter"/>
</dbReference>
<dbReference type="GO" id="GO:0019343">
    <property type="term" value="P:cysteine biosynthetic process via cystathionine"/>
    <property type="evidence" value="ECO:0007669"/>
    <property type="project" value="TreeGrafter"/>
</dbReference>
<dbReference type="EC" id="4.4.1.2" evidence="4"/>
<sequence>MQNDRDQAIGGHPNWKPETLAVAAGRPDRVPDAPLNQPIVPASTYIGGSTTDLVGYGRYGNAGWSALEDTVAALEGGSRALAFASGMAAAAAVLAAVPADATIVIPEHCYLGVAGLADEYRQRHGLTVRTVDIADTAAVLRAADGAELVWIETPANPTMDVADLPAIAAALPAECLLLVDNTFATPLLQQPLTQGADIVLHSATKFLSGHSDALCGILVFGSDTDAELVARAESARKLHGATPGVLEAYLVLRGIRTLPVRLRQAEASAKVLAGLLADHPLVDRVRYPGFGSMLAIDLTDAESADRFIGNLRLWVHATSLGGVESTLERRRRWPSELPSVPPGLVRMSVGVEHVDDLASDLLTALDLARS</sequence>
<evidence type="ECO:0000256" key="7">
    <source>
        <dbReference type="ARBA" id="ARBA00052699"/>
    </source>
</evidence>
<dbReference type="GO" id="GO:0005737">
    <property type="term" value="C:cytoplasm"/>
    <property type="evidence" value="ECO:0007669"/>
    <property type="project" value="TreeGrafter"/>
</dbReference>
<dbReference type="FunFam" id="3.40.640.10:FF:000046">
    <property type="entry name" value="Cystathionine gamma-lyase"/>
    <property type="match status" value="1"/>
</dbReference>
<evidence type="ECO:0000256" key="5">
    <source>
        <dbReference type="ARBA" id="ARBA00047199"/>
    </source>
</evidence>
<comment type="similarity">
    <text evidence="2 9">Belongs to the trans-sulfuration enzymes family.</text>
</comment>
<feature type="modified residue" description="N6-(pyridoxal phosphate)lysine" evidence="8">
    <location>
        <position position="205"/>
    </location>
</feature>
<comment type="catalytic activity">
    <reaction evidence="6">
        <text>L-homocysteine + H2O = 2-oxobutanoate + hydrogen sulfide + NH4(+) + H(+)</text>
        <dbReference type="Rhea" id="RHEA:14501"/>
        <dbReference type="ChEBI" id="CHEBI:15377"/>
        <dbReference type="ChEBI" id="CHEBI:15378"/>
        <dbReference type="ChEBI" id="CHEBI:16763"/>
        <dbReference type="ChEBI" id="CHEBI:28938"/>
        <dbReference type="ChEBI" id="CHEBI:29919"/>
        <dbReference type="ChEBI" id="CHEBI:58199"/>
        <dbReference type="EC" id="4.4.1.2"/>
    </reaction>
    <physiologicalReaction direction="left-to-right" evidence="6">
        <dbReference type="Rhea" id="RHEA:14502"/>
    </physiologicalReaction>
</comment>
<evidence type="ECO:0000313" key="10">
    <source>
        <dbReference type="EMBL" id="GGL50252.1"/>
    </source>
</evidence>
<dbReference type="PIRSF" id="PIRSF001434">
    <property type="entry name" value="CGS"/>
    <property type="match status" value="1"/>
</dbReference>
<organism evidence="10 11">
    <name type="scientific">Microlunatus endophyticus</name>
    <dbReference type="NCBI Taxonomy" id="1716077"/>
    <lineage>
        <taxon>Bacteria</taxon>
        <taxon>Bacillati</taxon>
        <taxon>Actinomycetota</taxon>
        <taxon>Actinomycetes</taxon>
        <taxon>Propionibacteriales</taxon>
        <taxon>Propionibacteriaceae</taxon>
        <taxon>Microlunatus</taxon>
    </lineage>
</organism>
<evidence type="ECO:0000256" key="9">
    <source>
        <dbReference type="RuleBase" id="RU362118"/>
    </source>
</evidence>
<comment type="caution">
    <text evidence="10">The sequence shown here is derived from an EMBL/GenBank/DDBJ whole genome shotgun (WGS) entry which is preliminary data.</text>
</comment>
<evidence type="ECO:0000256" key="6">
    <source>
        <dbReference type="ARBA" id="ARBA00048780"/>
    </source>
</evidence>
<dbReference type="InterPro" id="IPR054542">
    <property type="entry name" value="Cys_met_metab_PP"/>
</dbReference>
<evidence type="ECO:0000256" key="3">
    <source>
        <dbReference type="ARBA" id="ARBA00022898"/>
    </source>
</evidence>
<dbReference type="GO" id="GO:0004123">
    <property type="term" value="F:cystathionine gamma-lyase activity"/>
    <property type="evidence" value="ECO:0007669"/>
    <property type="project" value="TreeGrafter"/>
</dbReference>
<dbReference type="Gene3D" id="3.40.640.10">
    <property type="entry name" value="Type I PLP-dependent aspartate aminotransferase-like (Major domain)"/>
    <property type="match status" value="1"/>
</dbReference>
<dbReference type="GO" id="GO:0047982">
    <property type="term" value="F:homocysteine desulfhydrase activity"/>
    <property type="evidence" value="ECO:0007669"/>
    <property type="project" value="UniProtKB-EC"/>
</dbReference>
<accession>A0A917W1K6</accession>
<dbReference type="PANTHER" id="PTHR11808:SF15">
    <property type="entry name" value="CYSTATHIONINE GAMMA-LYASE"/>
    <property type="match status" value="1"/>
</dbReference>
<keyword evidence="11" id="KW-1185">Reference proteome</keyword>
<dbReference type="GO" id="GO:0030170">
    <property type="term" value="F:pyridoxal phosphate binding"/>
    <property type="evidence" value="ECO:0007669"/>
    <property type="project" value="InterPro"/>
</dbReference>
<evidence type="ECO:0000256" key="4">
    <source>
        <dbReference type="ARBA" id="ARBA00047175"/>
    </source>
</evidence>
<dbReference type="GO" id="GO:0019346">
    <property type="term" value="P:transsulfuration"/>
    <property type="evidence" value="ECO:0007669"/>
    <property type="project" value="InterPro"/>
</dbReference>
<evidence type="ECO:0000256" key="1">
    <source>
        <dbReference type="ARBA" id="ARBA00001933"/>
    </source>
</evidence>
<dbReference type="PROSITE" id="PS00868">
    <property type="entry name" value="CYS_MET_METAB_PP"/>
    <property type="match status" value="1"/>
</dbReference>
<dbReference type="InterPro" id="IPR015424">
    <property type="entry name" value="PyrdxlP-dep_Trfase"/>
</dbReference>
<comment type="cofactor">
    <cofactor evidence="1 9">
        <name>pyridoxal 5'-phosphate</name>
        <dbReference type="ChEBI" id="CHEBI:597326"/>
    </cofactor>
</comment>
<dbReference type="InterPro" id="IPR000277">
    <property type="entry name" value="Cys/Met-Metab_PyrdxlP-dep_enz"/>
</dbReference>
<protein>
    <recommendedName>
        <fullName evidence="4">homocysteine desulfhydrase</fullName>
        <ecNumber evidence="4">4.4.1.2</ecNumber>
    </recommendedName>
    <alternativeName>
        <fullName evidence="5">Homocysteine desulfhydrase</fullName>
    </alternativeName>
</protein>
<name>A0A917W1K6_9ACTN</name>
<dbReference type="SUPFAM" id="SSF53383">
    <property type="entry name" value="PLP-dependent transferases"/>
    <property type="match status" value="1"/>
</dbReference>
<dbReference type="RefSeq" id="WP_188893619.1">
    <property type="nucleotide sequence ID" value="NZ_BMMZ01000001.1"/>
</dbReference>
<dbReference type="PANTHER" id="PTHR11808">
    <property type="entry name" value="TRANS-SULFURATION ENZYME FAMILY MEMBER"/>
    <property type="match status" value="1"/>
</dbReference>
<dbReference type="AlphaFoldDB" id="A0A917W1K6"/>
<comment type="catalytic activity">
    <reaction evidence="7">
        <text>L-methionine + H2O = methanethiol + 2-oxobutanoate + NH4(+)</text>
        <dbReference type="Rhea" id="RHEA:23800"/>
        <dbReference type="ChEBI" id="CHEBI:15377"/>
        <dbReference type="ChEBI" id="CHEBI:16007"/>
        <dbReference type="ChEBI" id="CHEBI:16763"/>
        <dbReference type="ChEBI" id="CHEBI:28938"/>
        <dbReference type="ChEBI" id="CHEBI:57844"/>
        <dbReference type="EC" id="4.4.1.11"/>
    </reaction>
    <physiologicalReaction direction="left-to-right" evidence="7">
        <dbReference type="Rhea" id="RHEA:23801"/>
    </physiologicalReaction>
</comment>
<evidence type="ECO:0000256" key="2">
    <source>
        <dbReference type="ARBA" id="ARBA00009077"/>
    </source>
</evidence>
<gene>
    <name evidence="10" type="primary">metB</name>
    <name evidence="10" type="ORF">GCM10011575_05590</name>
</gene>
<dbReference type="GO" id="GO:0018826">
    <property type="term" value="F:methionine gamma-lyase activity"/>
    <property type="evidence" value="ECO:0007669"/>
    <property type="project" value="UniProtKB-EC"/>
</dbReference>
<reference evidence="10" key="1">
    <citation type="journal article" date="2014" name="Int. J. Syst. Evol. Microbiol.">
        <title>Complete genome sequence of Corynebacterium casei LMG S-19264T (=DSM 44701T), isolated from a smear-ripened cheese.</title>
        <authorList>
            <consortium name="US DOE Joint Genome Institute (JGI-PGF)"/>
            <person name="Walter F."/>
            <person name="Albersmeier A."/>
            <person name="Kalinowski J."/>
            <person name="Ruckert C."/>
        </authorList>
    </citation>
    <scope>NUCLEOTIDE SEQUENCE</scope>
    <source>
        <strain evidence="10">CGMCC 4.7306</strain>
    </source>
</reference>
<evidence type="ECO:0000313" key="11">
    <source>
        <dbReference type="Proteomes" id="UP000613840"/>
    </source>
</evidence>
<dbReference type="EMBL" id="BMMZ01000001">
    <property type="protein sequence ID" value="GGL50252.1"/>
    <property type="molecule type" value="Genomic_DNA"/>
</dbReference>